<dbReference type="EMBL" id="BMFV01000006">
    <property type="protein sequence ID" value="GGH78120.1"/>
    <property type="molecule type" value="Genomic_DNA"/>
</dbReference>
<keyword evidence="2" id="KW-1185">Reference proteome</keyword>
<name>A0A8J2ZTZ0_9BACL</name>
<organism evidence="1 2">
    <name type="scientific">Pullulanibacillus pueri</name>
    <dbReference type="NCBI Taxonomy" id="1437324"/>
    <lineage>
        <taxon>Bacteria</taxon>
        <taxon>Bacillati</taxon>
        <taxon>Bacillota</taxon>
        <taxon>Bacilli</taxon>
        <taxon>Bacillales</taxon>
        <taxon>Sporolactobacillaceae</taxon>
        <taxon>Pullulanibacillus</taxon>
    </lineage>
</organism>
<gene>
    <name evidence="1" type="ORF">GCM10007096_11040</name>
</gene>
<protein>
    <submittedName>
        <fullName evidence="1">Uncharacterized protein</fullName>
    </submittedName>
</protein>
<reference evidence="1" key="2">
    <citation type="submission" date="2020-09" db="EMBL/GenBank/DDBJ databases">
        <authorList>
            <person name="Sun Q."/>
            <person name="Zhou Y."/>
        </authorList>
    </citation>
    <scope>NUCLEOTIDE SEQUENCE</scope>
    <source>
        <strain evidence="1">CGMCC 1.12777</strain>
    </source>
</reference>
<reference evidence="1" key="1">
    <citation type="journal article" date="2014" name="Int. J. Syst. Evol. Microbiol.">
        <title>Complete genome sequence of Corynebacterium casei LMG S-19264T (=DSM 44701T), isolated from a smear-ripened cheese.</title>
        <authorList>
            <consortium name="US DOE Joint Genome Institute (JGI-PGF)"/>
            <person name="Walter F."/>
            <person name="Albersmeier A."/>
            <person name="Kalinowski J."/>
            <person name="Ruckert C."/>
        </authorList>
    </citation>
    <scope>NUCLEOTIDE SEQUENCE</scope>
    <source>
        <strain evidence="1">CGMCC 1.12777</strain>
    </source>
</reference>
<comment type="caution">
    <text evidence="1">The sequence shown here is derived from an EMBL/GenBank/DDBJ whole genome shotgun (WGS) entry which is preliminary data.</text>
</comment>
<accession>A0A8J2ZTZ0</accession>
<evidence type="ECO:0000313" key="2">
    <source>
        <dbReference type="Proteomes" id="UP000656813"/>
    </source>
</evidence>
<dbReference type="Proteomes" id="UP000656813">
    <property type="component" value="Unassembled WGS sequence"/>
</dbReference>
<dbReference type="AlphaFoldDB" id="A0A8J2ZTZ0"/>
<evidence type="ECO:0000313" key="1">
    <source>
        <dbReference type="EMBL" id="GGH78120.1"/>
    </source>
</evidence>
<sequence length="62" mass="7326">MPVYLNLRMDNSTKPTLAFAIKAWWSQVSHAKTLIEILLTLNRRIILKRYNGRVVYFFIGRS</sequence>
<proteinExistence type="predicted"/>